<gene>
    <name evidence="3" type="primary">LOC102802669</name>
</gene>
<dbReference type="GeneID" id="102802669"/>
<feature type="region of interest" description="Disordered" evidence="1">
    <location>
        <begin position="61"/>
        <end position="109"/>
    </location>
</feature>
<feature type="region of interest" description="Disordered" evidence="1">
    <location>
        <begin position="349"/>
        <end position="576"/>
    </location>
</feature>
<feature type="compositionally biased region" description="Polar residues" evidence="1">
    <location>
        <begin position="526"/>
        <end position="553"/>
    </location>
</feature>
<proteinExistence type="predicted"/>
<dbReference type="PANTHER" id="PTHR22605">
    <property type="entry name" value="RZ-TYPE DOMAIN-CONTAINING PROTEIN"/>
    <property type="match status" value="1"/>
</dbReference>
<feature type="compositionally biased region" description="Low complexity" evidence="1">
    <location>
        <begin position="229"/>
        <end position="245"/>
    </location>
</feature>
<feature type="compositionally biased region" description="Polar residues" evidence="1">
    <location>
        <begin position="1021"/>
        <end position="1032"/>
    </location>
</feature>
<feature type="compositionally biased region" description="Low complexity" evidence="1">
    <location>
        <begin position="554"/>
        <end position="569"/>
    </location>
</feature>
<feature type="compositionally biased region" description="Low complexity" evidence="1">
    <location>
        <begin position="93"/>
        <end position="107"/>
    </location>
</feature>
<name>A0ABM0MIU1_SACKO</name>
<evidence type="ECO:0000313" key="3">
    <source>
        <dbReference type="RefSeq" id="XP_006819932.1"/>
    </source>
</evidence>
<evidence type="ECO:0000256" key="1">
    <source>
        <dbReference type="SAM" id="MobiDB-lite"/>
    </source>
</evidence>
<protein>
    <submittedName>
        <fullName evidence="3">Uncharacterized protein LOC102802669</fullName>
    </submittedName>
</protein>
<feature type="compositionally biased region" description="Polar residues" evidence="1">
    <location>
        <begin position="364"/>
        <end position="503"/>
    </location>
</feature>
<feature type="compositionally biased region" description="Polar residues" evidence="1">
    <location>
        <begin position="875"/>
        <end position="885"/>
    </location>
</feature>
<feature type="region of interest" description="Disordered" evidence="1">
    <location>
        <begin position="214"/>
        <end position="318"/>
    </location>
</feature>
<feature type="compositionally biased region" description="Basic and acidic residues" evidence="1">
    <location>
        <begin position="978"/>
        <end position="991"/>
    </location>
</feature>
<feature type="compositionally biased region" description="Basic residues" evidence="1">
    <location>
        <begin position="992"/>
        <end position="1001"/>
    </location>
</feature>
<keyword evidence="2" id="KW-1185">Reference proteome</keyword>
<dbReference type="CDD" id="cd22541">
    <property type="entry name" value="SP5_N"/>
    <property type="match status" value="1"/>
</dbReference>
<sequence length="2769" mass="310718">MSKKNMDDTIECGRCHNIVDKRLEAAFCPKCGASLLKKPKLHGSSDDPSLSVLDGVQDSLTSNLHVGGGDGHVSTSSEVNVSQQPTYNAESEPQSLPTNLSSPNLSQQQFASSPIHMMSQFMQQMTTEQKEWMLMQMMQQFAMLQGVPGMPQSQSGMYHSMPVYQGIPMQGSAVPIPPGMYPPVQHQTHMQVPLHQQPGRSAAYQSLQDQSLPVNQDASKEMQVPPPSIQQQPIIVPPGQNQQQVKPNAAPAEADKTRTLESDTQPMHQSETQLLLSHQHTEHPARVENMNETPAEHPATTGNTNQASAEHPARVKDQITSGKHPAAVEDTNQASADHQHEELPVTFDNTERASSKEHPATVEDTGQAQAESSSTAENTNQALAEPSSTAENTNQAQAETSSTAENTNQALAESSSTAENTNQAQAESSSTAENTNQAQAESSSTAENTNQAQAETSSTAENTNQALAEPSSTAENTNQALAELSSTAENTNQAQAESSSTAENTNQAQAEASSAAENTNQAPAEPSSTVENTNQAQAESSSTAENTNQAQSEPSSAAENTNPAPAEPSSTVENANQAPNTELLDVSQQQQLVSKAIQEKTSAQPDVTHQVSTATEMQGAEIPTHVVGTQAKDGLTPNQVPTSDLGSKVQKPNSAARSPENNETPVSKTGQESSGDTKQDSLQEVSTIREAVEVENESKQKSCPEQKTMTTTPQQEIMDPLLLQPSKKLSGMFNWKLACSSCIFRHGTNTNDYTVDSKKVSNNHAKNSCKKTILCCRFNDGKEDPWRIVRKRPETIRVRLCPEASSGKLCENPGTCPFAYCTEEHNFWVSEAYKQFERAKYPSLDDVEAVMIFQPNKSTTEGSSTEQKTEKLKSDANSQTKTKVSSFRVEANLEVGNTESNEDNNKVDDAMDVDAVDSGKDSDESLQSGVGNGEKLALPTPKSENKQNGISTKSSDNPMDGDDNSGKNNQGVDVGTWYKKDETTVTDEQNKTKGKKGKQRNKKNDQKKDKDKEDKKGPGASNVNVAQPAAFSQTEEETMQVNFFVWVSPDFGYDPSKHTVIIKSGLFAFGGWEYSKPCVTMKPTGVEVNGLIQVMGSLITPPRHLKYIDMDYKYVVLKKGLYNWEFIPDDSPYKNRWMKIQKDYYVPGGIWNRYDDVIYPKPDMWNKIKSTLWDKFRKQALKNKIIVTKKMLPTLEEFSIGKKNKNLGMDTIQQVKQVFMSVDENWNPGFDSKRFMLEYLEPVFKSYRTTKVTDGRLVSALSVLYLLRHLDMMQQLKYCQVGDLFEGLLIQPDLEKKTIPSIDEMHQHFPQKEDKSYLVAAMEHFCNHTFQDADSLDPRFLLCTPVLHYLRENSVPFKPVSDEGDPLLMSWWGANQLKLGDFRDRVKNKYEMLPLVRRLAPIFEADQMLLRTCLLSIPLNEINNVVKSGLIPTYAVCYRLVVIVASLAKYDISSIWRELWNQVFSVEFRDETLDVLWRDGFSSNLQKVRLFCREDIPGLHSTIQEVLSEAAFSAVAEICKHKEQSQDLFNTVYDARESRNLLSRLLEQSWPEPQQGRKDVTDYQILQHLLTWTPFVGFFRMTGSQQGHGNILSELAQGYVAVAKSMLDSILESILRGQIRIFYLNVLLENNNHFVELCKTIVIKTDLQKERGAATNMQPSTQDIIKILGRRAKELKAFETERKQISCFLGICETIQPVNLQALQAKLDSDVDGLMLTDICEPITLSRDSNKPTITYFNISPVVKQMLPPLENIHSSVLFQDLWQAKARIVHKEKSKDTGDDVLTVDDVANKVWKKVFGHISEIISKLQDGSLILKEVDEFFGRFENEYDQLENELKLLLGPRPCDWLKRRIQQIIHYHQLEQRLEAVEIVQDVKKTFNLTGNFTAISVLSSVRNADFKDRKLESIDDDVVNAGKSLAAMSRERILCLQQLVLRKDFIEWLRKEITSIQQLKVFVDLAMISAGETDMEVDRVKCLHQATTGFSSFIFDLKPDAGFHQLMKACESLWNALRNDKDLPKKLKDISHHLEWLKGVKESHGSVETSSLSQAEAINTKGIYTVGNIDYNAKDTPESVIRLLVQGDDSLMEDEDDEDEAASKDKNYNLDMLKDLQSKLMLVAGKAEQGRDEVERFTEKDISHHLEWLKGVKESHGSVETSSLSQAEAINTKGIYTVGNIDYNAKHDPVFICLYWVYLHKAGCSMAHDETYYFVLDEDEAASKDKNYNLDMLKDLQSKLMLVAGKAEQGRDEVERFTEILSGVIRLATAYLKLCAAGNVLFSEWKAIVYCKYKKKVSVMVRFGIDGSHDLKGTREVTTELDKLCSFMENCLKEWLEYVEEKRSEIYHLNYFTTEQLVILRRELAKLMSNEKEMAAGVYTLLASLKDSCTESDVKEALNAAFMEVGSQNNQEEMEMEPIEVNASMETPELEKMMDMPEESGVDLEKVKKFLQELVDEGLSEVQAKAAMQACDPAVDIDDVMAWYYQNMQDEELMARLCKEWEDDMEMKLFGDGLDDSTPAAERTVSTMTNVQTLSVTITRGEKVSSLSKITSSLLTGIGQSKGDLIEKLQQLWKDYQISLTAISFDDYLSLEHLGHTLQYLATKDLVQLSRLFPKYLNTGKPNLVVRPKDEILRDVLSIYMADKDKPLPSYDEVLICTPQTTLEQVVLLWRRAMFDKSGKIYCLVNADQLDYDISTTAEVHSGQIPVGSEHVISSVLAASQRFMRETESECSFVSLRDVERAMNVLVWFYKHKKVAELLRDQFYKDLEEYEDEDEEEG</sequence>
<organism evidence="2 3">
    <name type="scientific">Saccoglossus kowalevskii</name>
    <name type="common">Acorn worm</name>
    <dbReference type="NCBI Taxonomy" id="10224"/>
    <lineage>
        <taxon>Eukaryota</taxon>
        <taxon>Metazoa</taxon>
        <taxon>Hemichordata</taxon>
        <taxon>Enteropneusta</taxon>
        <taxon>Harrimaniidae</taxon>
        <taxon>Saccoglossus</taxon>
    </lineage>
</organism>
<feature type="region of interest" description="Disordered" evidence="1">
    <location>
        <begin position="629"/>
        <end position="712"/>
    </location>
</feature>
<dbReference type="RefSeq" id="XP_006819932.1">
    <property type="nucleotide sequence ID" value="XM_006819869.1"/>
</dbReference>
<feature type="compositionally biased region" description="Polar residues" evidence="1">
    <location>
        <begin position="73"/>
        <end position="92"/>
    </location>
</feature>
<feature type="compositionally biased region" description="Basic and acidic residues" evidence="1">
    <location>
        <begin position="1002"/>
        <end position="1017"/>
    </location>
</feature>
<dbReference type="PANTHER" id="PTHR22605:SF16">
    <property type="entry name" value="E3 UBIQUITIN-PROTEIN LIGASE RNF213"/>
    <property type="match status" value="1"/>
</dbReference>
<feature type="compositionally biased region" description="Basic and acidic residues" evidence="1">
    <location>
        <begin position="349"/>
        <end position="361"/>
    </location>
</feature>
<dbReference type="Proteomes" id="UP000694865">
    <property type="component" value="Unplaced"/>
</dbReference>
<feature type="compositionally biased region" description="Polar residues" evidence="1">
    <location>
        <begin position="946"/>
        <end position="957"/>
    </location>
</feature>
<evidence type="ECO:0000313" key="2">
    <source>
        <dbReference type="Proteomes" id="UP000694865"/>
    </source>
</evidence>
<dbReference type="InterPro" id="IPR031248">
    <property type="entry name" value="RNF213"/>
</dbReference>
<feature type="compositionally biased region" description="Low complexity" evidence="1">
    <location>
        <begin position="504"/>
        <end position="522"/>
    </location>
</feature>
<accession>A0ABM0MIU1</accession>
<feature type="compositionally biased region" description="Basic and acidic residues" evidence="1">
    <location>
        <begin position="690"/>
        <end position="704"/>
    </location>
</feature>
<feature type="compositionally biased region" description="Polar residues" evidence="1">
    <location>
        <begin position="636"/>
        <end position="674"/>
    </location>
</feature>
<feature type="compositionally biased region" description="Polar residues" evidence="1">
    <location>
        <begin position="262"/>
        <end position="278"/>
    </location>
</feature>
<feature type="region of interest" description="Disordered" evidence="1">
    <location>
        <begin position="858"/>
        <end position="1032"/>
    </location>
</feature>
<reference evidence="3" key="1">
    <citation type="submission" date="2025-08" db="UniProtKB">
        <authorList>
            <consortium name="RefSeq"/>
        </authorList>
    </citation>
    <scope>IDENTIFICATION</scope>
    <source>
        <tissue evidence="3">Testes</tissue>
    </source>
</reference>